<organism evidence="3 4">
    <name type="scientific">Pandoraea terrae</name>
    <dbReference type="NCBI Taxonomy" id="1537710"/>
    <lineage>
        <taxon>Bacteria</taxon>
        <taxon>Pseudomonadati</taxon>
        <taxon>Pseudomonadota</taxon>
        <taxon>Betaproteobacteria</taxon>
        <taxon>Burkholderiales</taxon>
        <taxon>Burkholderiaceae</taxon>
        <taxon>Pandoraea</taxon>
    </lineage>
</organism>
<dbReference type="Proteomes" id="UP000414233">
    <property type="component" value="Unassembled WGS sequence"/>
</dbReference>
<evidence type="ECO:0000313" key="4">
    <source>
        <dbReference type="Proteomes" id="UP000414233"/>
    </source>
</evidence>
<feature type="signal peptide" evidence="1">
    <location>
        <begin position="1"/>
        <end position="23"/>
    </location>
</feature>
<dbReference type="EMBL" id="CABPRZ010000004">
    <property type="protein sequence ID" value="VVD83837.1"/>
    <property type="molecule type" value="Genomic_DNA"/>
</dbReference>
<feature type="chain" id="PRO_5022764374" evidence="1">
    <location>
        <begin position="24"/>
        <end position="194"/>
    </location>
</feature>
<dbReference type="AlphaFoldDB" id="A0A5E4T7S8"/>
<evidence type="ECO:0000256" key="1">
    <source>
        <dbReference type="SAM" id="SignalP"/>
    </source>
</evidence>
<feature type="domain" description="Toxin co-regulated pilus biosynthesis protein Q C-terminal" evidence="2">
    <location>
        <begin position="122"/>
        <end position="189"/>
    </location>
</feature>
<evidence type="ECO:0000259" key="2">
    <source>
        <dbReference type="Pfam" id="PF10671"/>
    </source>
</evidence>
<reference evidence="3 4" key="1">
    <citation type="submission" date="2019-08" db="EMBL/GenBank/DDBJ databases">
        <authorList>
            <person name="Peeters C."/>
        </authorList>
    </citation>
    <scope>NUCLEOTIDE SEQUENCE [LARGE SCALE GENOMIC DNA]</scope>
    <source>
        <strain evidence="3 4">LMG 30175</strain>
    </source>
</reference>
<name>A0A5E4T7S8_9BURK</name>
<evidence type="ECO:0000313" key="3">
    <source>
        <dbReference type="EMBL" id="VVD83837.1"/>
    </source>
</evidence>
<proteinExistence type="predicted"/>
<gene>
    <name evidence="3" type="ORF">PTE30175_01193</name>
</gene>
<sequence length="194" mass="20981">MIGVHARKLVAFMWLTISAHVLADTVSTTASYQVLDPLPLSHVRLVDAVDKRRTTGTVAHVQTVTTVHPLDAADARAGQVTSSATTLPSAPDAKVGADHLVPEVSPEQSEVTSLRLSVDAKRVSASLREFAAAHGWQLAWEIDRDFPIDYPATFEGSFLEIVEKVALALNATDAPVRVKAYEANRVLRILHATQ</sequence>
<dbReference type="Pfam" id="PF10671">
    <property type="entry name" value="TcpQ"/>
    <property type="match status" value="1"/>
</dbReference>
<protein>
    <submittedName>
        <fullName evidence="3">Type IV pilus assembly protein</fullName>
    </submittedName>
</protein>
<keyword evidence="1" id="KW-0732">Signal</keyword>
<accession>A0A5E4T7S8</accession>
<dbReference type="InterPro" id="IPR018927">
    <property type="entry name" value="Pilus_synth_Q_C"/>
</dbReference>
<dbReference type="OrthoDB" id="5791855at2"/>
<keyword evidence="4" id="KW-1185">Reference proteome</keyword>